<dbReference type="Proteomes" id="UP000092460">
    <property type="component" value="Unassembled WGS sequence"/>
</dbReference>
<protein>
    <recommendedName>
        <fullName evidence="1">Glycosyl hydrolase family 38 C-terminal domain-containing protein</fullName>
    </recommendedName>
</protein>
<dbReference type="InterPro" id="IPR011013">
    <property type="entry name" value="Gal_mutarotase_sf_dom"/>
</dbReference>
<evidence type="ECO:0000259" key="1">
    <source>
        <dbReference type="Pfam" id="PF07748"/>
    </source>
</evidence>
<reference evidence="2" key="2">
    <citation type="submission" date="2020-05" db="UniProtKB">
        <authorList>
            <consortium name="EnsemblMetazoa"/>
        </authorList>
    </citation>
    <scope>IDENTIFICATION</scope>
    <source>
        <strain evidence="2">IAEA</strain>
    </source>
</reference>
<sequence length="74" mass="8135">MLVRKCDAREGFEPNIAQKIAGSYYSITGPLAMQEKRHRLALLNGRPQGGASMHGGVCELMIHRRLVGDNDKNG</sequence>
<dbReference type="GO" id="GO:0004559">
    <property type="term" value="F:alpha-mannosidase activity"/>
    <property type="evidence" value="ECO:0007669"/>
    <property type="project" value="InterPro"/>
</dbReference>
<dbReference type="SUPFAM" id="SSF74650">
    <property type="entry name" value="Galactose mutarotase-like"/>
    <property type="match status" value="1"/>
</dbReference>
<dbReference type="AlphaFoldDB" id="A0A1B0B0N3"/>
<dbReference type="EnsemblMetazoa" id="GPPI014916-RA">
    <property type="protein sequence ID" value="GPPI014916-PA"/>
    <property type="gene ID" value="GPPI014916"/>
</dbReference>
<keyword evidence="3" id="KW-1185">Reference proteome</keyword>
<dbReference type="VEuPathDB" id="VectorBase:GPPI014916"/>
<dbReference type="GO" id="GO:0030246">
    <property type="term" value="F:carbohydrate binding"/>
    <property type="evidence" value="ECO:0007669"/>
    <property type="project" value="InterPro"/>
</dbReference>
<dbReference type="InterPro" id="IPR011682">
    <property type="entry name" value="Glyco_hydro_38_C"/>
</dbReference>
<dbReference type="STRING" id="67801.A0A1B0B0N3"/>
<dbReference type="EMBL" id="JXJN01006781">
    <property type="status" value="NOT_ANNOTATED_CDS"/>
    <property type="molecule type" value="Genomic_DNA"/>
</dbReference>
<dbReference type="Gene3D" id="2.70.98.30">
    <property type="entry name" value="Golgi alpha-mannosidase II, domain 4"/>
    <property type="match status" value="1"/>
</dbReference>
<evidence type="ECO:0000313" key="3">
    <source>
        <dbReference type="Proteomes" id="UP000092460"/>
    </source>
</evidence>
<proteinExistence type="predicted"/>
<accession>A0A1B0B0N3</accession>
<reference evidence="3" key="1">
    <citation type="submission" date="2015-01" db="EMBL/GenBank/DDBJ databases">
        <authorList>
            <person name="Aksoy S."/>
            <person name="Warren W."/>
            <person name="Wilson R.K."/>
        </authorList>
    </citation>
    <scope>NUCLEOTIDE SEQUENCE [LARGE SCALE GENOMIC DNA]</scope>
    <source>
        <strain evidence="3">IAEA</strain>
    </source>
</reference>
<dbReference type="Pfam" id="PF07748">
    <property type="entry name" value="Glyco_hydro_38C"/>
    <property type="match status" value="1"/>
</dbReference>
<feature type="domain" description="Glycosyl hydrolase family 38 C-terminal" evidence="1">
    <location>
        <begin position="27"/>
        <end position="70"/>
    </location>
</feature>
<evidence type="ECO:0000313" key="2">
    <source>
        <dbReference type="EnsemblMetazoa" id="GPPI014916-PA"/>
    </source>
</evidence>
<organism evidence="2 3">
    <name type="scientific">Glossina palpalis gambiensis</name>
    <dbReference type="NCBI Taxonomy" id="67801"/>
    <lineage>
        <taxon>Eukaryota</taxon>
        <taxon>Metazoa</taxon>
        <taxon>Ecdysozoa</taxon>
        <taxon>Arthropoda</taxon>
        <taxon>Hexapoda</taxon>
        <taxon>Insecta</taxon>
        <taxon>Pterygota</taxon>
        <taxon>Neoptera</taxon>
        <taxon>Endopterygota</taxon>
        <taxon>Diptera</taxon>
        <taxon>Brachycera</taxon>
        <taxon>Muscomorpha</taxon>
        <taxon>Hippoboscoidea</taxon>
        <taxon>Glossinidae</taxon>
        <taxon>Glossina</taxon>
    </lineage>
</organism>
<dbReference type="GO" id="GO:0006013">
    <property type="term" value="P:mannose metabolic process"/>
    <property type="evidence" value="ECO:0007669"/>
    <property type="project" value="InterPro"/>
</dbReference>
<name>A0A1B0B0N3_9MUSC</name>